<dbReference type="InParanoid" id="A0A067PCE5"/>
<dbReference type="EMBL" id="KL197748">
    <property type="protein sequence ID" value="KDQ51480.1"/>
    <property type="molecule type" value="Genomic_DNA"/>
</dbReference>
<dbReference type="HOGENOM" id="CLU_858054_0_0_1"/>
<proteinExistence type="predicted"/>
<evidence type="ECO:0000313" key="2">
    <source>
        <dbReference type="EMBL" id="KDQ51480.1"/>
    </source>
</evidence>
<protein>
    <submittedName>
        <fullName evidence="2">Uncharacterized protein</fullName>
    </submittedName>
</protein>
<keyword evidence="1" id="KW-0812">Transmembrane</keyword>
<feature type="transmembrane region" description="Helical" evidence="1">
    <location>
        <begin position="281"/>
        <end position="300"/>
    </location>
</feature>
<evidence type="ECO:0000313" key="3">
    <source>
        <dbReference type="Proteomes" id="UP000027265"/>
    </source>
</evidence>
<dbReference type="Proteomes" id="UP000027265">
    <property type="component" value="Unassembled WGS sequence"/>
</dbReference>
<feature type="transmembrane region" description="Helical" evidence="1">
    <location>
        <begin position="326"/>
        <end position="349"/>
    </location>
</feature>
<keyword evidence="1" id="KW-0472">Membrane</keyword>
<feature type="transmembrane region" description="Helical" evidence="1">
    <location>
        <begin position="239"/>
        <end position="261"/>
    </location>
</feature>
<evidence type="ECO:0000256" key="1">
    <source>
        <dbReference type="SAM" id="Phobius"/>
    </source>
</evidence>
<organism evidence="2 3">
    <name type="scientific">Jaapia argillacea MUCL 33604</name>
    <dbReference type="NCBI Taxonomy" id="933084"/>
    <lineage>
        <taxon>Eukaryota</taxon>
        <taxon>Fungi</taxon>
        <taxon>Dikarya</taxon>
        <taxon>Basidiomycota</taxon>
        <taxon>Agaricomycotina</taxon>
        <taxon>Agaricomycetes</taxon>
        <taxon>Agaricomycetidae</taxon>
        <taxon>Jaapiales</taxon>
        <taxon>Jaapiaceae</taxon>
        <taxon>Jaapia</taxon>
    </lineage>
</organism>
<gene>
    <name evidence="2" type="ORF">JAAARDRAFT_199128</name>
</gene>
<dbReference type="AlphaFoldDB" id="A0A067PCE5"/>
<reference evidence="3" key="1">
    <citation type="journal article" date="2014" name="Proc. Natl. Acad. Sci. U.S.A.">
        <title>Extensive sampling of basidiomycete genomes demonstrates inadequacy of the white-rot/brown-rot paradigm for wood decay fungi.</title>
        <authorList>
            <person name="Riley R."/>
            <person name="Salamov A.A."/>
            <person name="Brown D.W."/>
            <person name="Nagy L.G."/>
            <person name="Floudas D."/>
            <person name="Held B.W."/>
            <person name="Levasseur A."/>
            <person name="Lombard V."/>
            <person name="Morin E."/>
            <person name="Otillar R."/>
            <person name="Lindquist E.A."/>
            <person name="Sun H."/>
            <person name="LaButti K.M."/>
            <person name="Schmutz J."/>
            <person name="Jabbour D."/>
            <person name="Luo H."/>
            <person name="Baker S.E."/>
            <person name="Pisabarro A.G."/>
            <person name="Walton J.D."/>
            <person name="Blanchette R.A."/>
            <person name="Henrissat B."/>
            <person name="Martin F."/>
            <person name="Cullen D."/>
            <person name="Hibbett D.S."/>
            <person name="Grigoriev I.V."/>
        </authorList>
    </citation>
    <scope>NUCLEOTIDE SEQUENCE [LARGE SCALE GENOMIC DNA]</scope>
    <source>
        <strain evidence="3">MUCL 33604</strain>
    </source>
</reference>
<keyword evidence="3" id="KW-1185">Reference proteome</keyword>
<dbReference type="OrthoDB" id="3253026at2759"/>
<feature type="transmembrane region" description="Helical" evidence="1">
    <location>
        <begin position="68"/>
        <end position="92"/>
    </location>
</feature>
<name>A0A067PCE5_9AGAM</name>
<keyword evidence="1" id="KW-1133">Transmembrane helix</keyword>
<accession>A0A067PCE5</accession>
<sequence>MLPPGYDLAYPNHIALSEIFPFNSKFNKNVHLCQSQSWLKMVISIAQLVYSSITLYETRGDQLLRYGYATFGLSVFPYTFMSLANFIVVGLIGEYPRLYMLRTAIMNECERRGGSFVGAIGNCAEDDSVHRPYAYGVDHDVSYNGYRWSSFTCATVSLEGSGENSTEVSGEWKEDDGLSTEDGTGLLPKILVVTVKGVTRKFKYQPGFGKVDYAFKLSSYTNQDHIPSGGYVAYPSQSLLPALFSLLYVVTLASLLLPYMVIFTLSKFKAGGSTLAQRAWMMSWIASGQLALLIFAAQYIQNPHLRLATFSIQLHRPTSYFTGNKLLLCLLIFAIPAVGGFITVGKMLAEFGLGRVDISVDSWDSAIIIDGHSHAQA</sequence>